<keyword evidence="1" id="KW-1133">Transmembrane helix</keyword>
<keyword evidence="1" id="KW-0812">Transmembrane</keyword>
<protein>
    <submittedName>
        <fullName evidence="2">Uncharacterized protein</fullName>
    </submittedName>
</protein>
<dbReference type="eggNOG" id="ENOG502SI9Q">
    <property type="taxonomic scope" value="Eukaryota"/>
</dbReference>
<accession>U1G8S0</accession>
<gene>
    <name evidence="2" type="ORF">EPUS_06794</name>
</gene>
<feature type="transmembrane region" description="Helical" evidence="1">
    <location>
        <begin position="421"/>
        <end position="444"/>
    </location>
</feature>
<evidence type="ECO:0000313" key="3">
    <source>
        <dbReference type="Proteomes" id="UP000019373"/>
    </source>
</evidence>
<organism evidence="2 3">
    <name type="scientific">Endocarpon pusillum (strain Z07020 / HMAS-L-300199)</name>
    <name type="common">Lichen-forming fungus</name>
    <dbReference type="NCBI Taxonomy" id="1263415"/>
    <lineage>
        <taxon>Eukaryota</taxon>
        <taxon>Fungi</taxon>
        <taxon>Dikarya</taxon>
        <taxon>Ascomycota</taxon>
        <taxon>Pezizomycotina</taxon>
        <taxon>Eurotiomycetes</taxon>
        <taxon>Chaetothyriomycetidae</taxon>
        <taxon>Verrucariales</taxon>
        <taxon>Verrucariaceae</taxon>
        <taxon>Endocarpon</taxon>
    </lineage>
</organism>
<reference evidence="3" key="1">
    <citation type="journal article" date="2014" name="BMC Genomics">
        <title>Genome characteristics reveal the impact of lichenization on lichen-forming fungus Endocarpon pusillum Hedwig (Verrucariales, Ascomycota).</title>
        <authorList>
            <person name="Wang Y.-Y."/>
            <person name="Liu B."/>
            <person name="Zhang X.-Y."/>
            <person name="Zhou Q.-M."/>
            <person name="Zhang T."/>
            <person name="Li H."/>
            <person name="Yu Y.-F."/>
            <person name="Zhang X.-L."/>
            <person name="Hao X.-Y."/>
            <person name="Wang M."/>
            <person name="Wang L."/>
            <person name="Wei J.-C."/>
        </authorList>
    </citation>
    <scope>NUCLEOTIDE SEQUENCE [LARGE SCALE GENOMIC DNA]</scope>
    <source>
        <strain evidence="3">Z07020 / HMAS-L-300199</strain>
    </source>
</reference>
<proteinExistence type="predicted"/>
<keyword evidence="1" id="KW-0472">Membrane</keyword>
<feature type="transmembrane region" description="Helical" evidence="1">
    <location>
        <begin position="68"/>
        <end position="90"/>
    </location>
</feature>
<dbReference type="RefSeq" id="XP_007806001.1">
    <property type="nucleotide sequence ID" value="XM_007807810.1"/>
</dbReference>
<name>U1G8S0_ENDPU</name>
<evidence type="ECO:0000256" key="1">
    <source>
        <dbReference type="SAM" id="Phobius"/>
    </source>
</evidence>
<dbReference type="HOGENOM" id="CLU_027655_0_0_1"/>
<dbReference type="AlphaFoldDB" id="U1G8S0"/>
<dbReference type="EMBL" id="KE721519">
    <property type="protein sequence ID" value="ERF68378.1"/>
    <property type="molecule type" value="Genomic_DNA"/>
</dbReference>
<dbReference type="OMA" id="QYRITYV"/>
<keyword evidence="3" id="KW-1185">Reference proteome</keyword>
<evidence type="ECO:0000313" key="2">
    <source>
        <dbReference type="EMBL" id="ERF68378.1"/>
    </source>
</evidence>
<dbReference type="OrthoDB" id="2840209at2759"/>
<dbReference type="GeneID" id="19241684"/>
<dbReference type="Proteomes" id="UP000019373">
    <property type="component" value="Unassembled WGS sequence"/>
</dbReference>
<sequence>MCSIIFSPALVFCLNWYWFATARVTIINERTSGGVPLATLVEASKTDCGSYNLNKIFKLVRRENPKTYLFALLVLLSAVILSAFSNVIAYEAYSTAIGGSSAKLQALNDFGRTLSMGGEQDYPYNFTNEDLSRFGSQVVGVLTEIAYHNATDKLERDDYIGINATQASMNALPSNITGLHDVPGYRLSIGCQAQPLDRLTVVAMGRYKVAINAIFDIGNNSPMIYQAQYPGQMEVLTNAYNEQYTFAGFTVDGTQIYLGNLASSPSFRNPEPSPYGDITYKTYDMTRNGFTGTKTNMSSWGLRCNVTRQTGLHNFSRRADLSWKITASTWSDSKEIAPMLIEDWQAALNFHALTAAGFEPGLAPALSSSAWSCLTYLTADGICKRIAYEIKSAVPPQGDNGSSSFFQVQAVPSALRYRITYVPLILLVGLLSVQFAALICLGLAASSRRAMSFRTWRDVNALRLLVDSVDGLRDEPALRDLYNLGNEDMEKRAKKVRVQYLERFIDPKMAVKLSA</sequence>